<dbReference type="EMBL" id="UINC01026710">
    <property type="protein sequence ID" value="SVB04650.1"/>
    <property type="molecule type" value="Genomic_DNA"/>
</dbReference>
<accession>A0A382ASY1</accession>
<sequence length="321" mass="36671">MIVNSQQVLFPLVYKMKKLAMFKNKVNNNHFMFAFFITLLFIAFVTGSAIAKSKYKEVDVLDGATIKGFAKWKGDIPKLPEITVFKHMDKCGQEVLNPALVVNSTNNGVKFVAVYLEQVSEGKALPGKKEKIKVNSPRVLHAGLDKGQRPESQLCNFEEHVFGFVNTRKIGMYNMEDLLHNPHAFGPNSATLFNTPLPDRNRMTKKKLKRVKGVNRYQCDTHIHMNGYMLGLDHPYFDITDKNGSFEIADIPPGKYKLISWHEGYNIKEFAEDNRPVYDDPHIIEKEIEISAGQVLDLVFEYPVREVKVNQKKKERKVAGH</sequence>
<evidence type="ECO:0000313" key="1">
    <source>
        <dbReference type="EMBL" id="SVB04650.1"/>
    </source>
</evidence>
<proteinExistence type="predicted"/>
<organism evidence="1">
    <name type="scientific">marine metagenome</name>
    <dbReference type="NCBI Taxonomy" id="408172"/>
    <lineage>
        <taxon>unclassified sequences</taxon>
        <taxon>metagenomes</taxon>
        <taxon>ecological metagenomes</taxon>
    </lineage>
</organism>
<dbReference type="Gene3D" id="2.60.40.1120">
    <property type="entry name" value="Carboxypeptidase-like, regulatory domain"/>
    <property type="match status" value="1"/>
</dbReference>
<dbReference type="SUPFAM" id="SSF117074">
    <property type="entry name" value="Hypothetical protein PA1324"/>
    <property type="match status" value="1"/>
</dbReference>
<name>A0A382ASY1_9ZZZZ</name>
<dbReference type="AlphaFoldDB" id="A0A382ASY1"/>
<evidence type="ECO:0008006" key="2">
    <source>
        <dbReference type="Google" id="ProtNLM"/>
    </source>
</evidence>
<protein>
    <recommendedName>
        <fullName evidence="2">Rhamnogalacturonan lyase domain-containing protein</fullName>
    </recommendedName>
</protein>
<gene>
    <name evidence="1" type="ORF">METZ01_LOCUS157504</name>
</gene>
<reference evidence="1" key="1">
    <citation type="submission" date="2018-05" db="EMBL/GenBank/DDBJ databases">
        <authorList>
            <person name="Lanie J.A."/>
            <person name="Ng W.-L."/>
            <person name="Kazmierczak K.M."/>
            <person name="Andrzejewski T.M."/>
            <person name="Davidsen T.M."/>
            <person name="Wayne K.J."/>
            <person name="Tettelin H."/>
            <person name="Glass J.I."/>
            <person name="Rusch D."/>
            <person name="Podicherti R."/>
            <person name="Tsui H.-C.T."/>
            <person name="Winkler M.E."/>
        </authorList>
    </citation>
    <scope>NUCLEOTIDE SEQUENCE</scope>
</reference>